<dbReference type="AlphaFoldDB" id="A0A8T1PD11"/>
<organism evidence="1 2">
    <name type="scientific">Carya illinoinensis</name>
    <name type="common">Pecan</name>
    <dbReference type="NCBI Taxonomy" id="32201"/>
    <lineage>
        <taxon>Eukaryota</taxon>
        <taxon>Viridiplantae</taxon>
        <taxon>Streptophyta</taxon>
        <taxon>Embryophyta</taxon>
        <taxon>Tracheophyta</taxon>
        <taxon>Spermatophyta</taxon>
        <taxon>Magnoliopsida</taxon>
        <taxon>eudicotyledons</taxon>
        <taxon>Gunneridae</taxon>
        <taxon>Pentapetalae</taxon>
        <taxon>rosids</taxon>
        <taxon>fabids</taxon>
        <taxon>Fagales</taxon>
        <taxon>Juglandaceae</taxon>
        <taxon>Carya</taxon>
    </lineage>
</organism>
<dbReference type="EMBL" id="CM031817">
    <property type="protein sequence ID" value="KAG6642058.1"/>
    <property type="molecule type" value="Genomic_DNA"/>
</dbReference>
<accession>A0A8T1PD11</accession>
<name>A0A8T1PD11_CARIL</name>
<sequence length="53" mass="6016">MLLFGTARGQTYGPVCQFSSMRACQIEHLNCNSFERRNINKFALWRSGDSGSE</sequence>
<dbReference type="Proteomes" id="UP000811609">
    <property type="component" value="Chromosome 9"/>
</dbReference>
<reference evidence="1" key="1">
    <citation type="submission" date="2020-12" db="EMBL/GenBank/DDBJ databases">
        <title>WGS assembly of Carya illinoinensis cv. Pawnee.</title>
        <authorList>
            <person name="Platts A."/>
            <person name="Shu S."/>
            <person name="Wright S."/>
            <person name="Barry K."/>
            <person name="Edger P."/>
            <person name="Pires J.C."/>
            <person name="Schmutz J."/>
        </authorList>
    </citation>
    <scope>NUCLEOTIDE SEQUENCE</scope>
    <source>
        <tissue evidence="1">Leaf</tissue>
    </source>
</reference>
<evidence type="ECO:0000313" key="2">
    <source>
        <dbReference type="Proteomes" id="UP000811609"/>
    </source>
</evidence>
<comment type="caution">
    <text evidence="1">The sequence shown here is derived from an EMBL/GenBank/DDBJ whole genome shotgun (WGS) entry which is preliminary data.</text>
</comment>
<evidence type="ECO:0000313" key="1">
    <source>
        <dbReference type="EMBL" id="KAG6642059.1"/>
    </source>
</evidence>
<proteinExistence type="predicted"/>
<dbReference type="EMBL" id="CM031817">
    <property type="protein sequence ID" value="KAG6642059.1"/>
    <property type="molecule type" value="Genomic_DNA"/>
</dbReference>
<protein>
    <submittedName>
        <fullName evidence="1">Uncharacterized protein</fullName>
    </submittedName>
</protein>
<gene>
    <name evidence="1" type="ORF">CIPAW_09G117300</name>
</gene>
<keyword evidence="2" id="KW-1185">Reference proteome</keyword>